<dbReference type="Pfam" id="PF01780">
    <property type="entry name" value="Ribosomal_L37ae"/>
    <property type="match status" value="1"/>
</dbReference>
<evidence type="ECO:0000256" key="1">
    <source>
        <dbReference type="ARBA" id="ARBA00008672"/>
    </source>
</evidence>
<organism evidence="4 5">
    <name type="scientific">Hibiscus sabdariffa</name>
    <name type="common">roselle</name>
    <dbReference type="NCBI Taxonomy" id="183260"/>
    <lineage>
        <taxon>Eukaryota</taxon>
        <taxon>Viridiplantae</taxon>
        <taxon>Streptophyta</taxon>
        <taxon>Embryophyta</taxon>
        <taxon>Tracheophyta</taxon>
        <taxon>Spermatophyta</taxon>
        <taxon>Magnoliopsida</taxon>
        <taxon>eudicotyledons</taxon>
        <taxon>Gunneridae</taxon>
        <taxon>Pentapetalae</taxon>
        <taxon>rosids</taxon>
        <taxon>malvids</taxon>
        <taxon>Malvales</taxon>
        <taxon>Malvaceae</taxon>
        <taxon>Malvoideae</taxon>
        <taxon>Hibiscus</taxon>
    </lineage>
</organism>
<keyword evidence="5" id="KW-1185">Reference proteome</keyword>
<comment type="caution">
    <text evidence="4">The sequence shown here is derived from an EMBL/GenBank/DDBJ whole genome shotgun (WGS) entry which is preliminary data.</text>
</comment>
<sequence length="400" mass="44951">MAMQITKISSPSDVSKGFFSTPPPNLKISREEFPYPRDFIHIEENRKIQDVLLADINLYEPSTSSFKSLKYLLNSTLPRKPKELVQLTPFYQHPIPSGAQPRFITLKIPADFASQAYAHVHVGAIRLALTFHNKKGLPVATRIALLDSRYKNYQHSCLGMVETTLNSGTAVFTVFPNFTLSLKDKTWSTTFVAQIQLIGAPMDPGLVQATLYSQMAYRLQDHVYGLEKASHADIPLVQAQPNKFYTIMHIPASISRQNLVAILPEAWVSNYENRRTEEQTNCNTKAFIPDAQMEVGPDSQIRYPPTLTMTKRTKKAGIVGKYGTRYGASLRKQIKKMEVSQHSKYFCEFCGKYAVKRKAVGIWGCKDCGKVKAGGAYTLNTASAVTVRSTIRRLREQTES</sequence>
<dbReference type="PANTHER" id="PTHR48435:SF1">
    <property type="entry name" value="POLYPROTEIN"/>
    <property type="match status" value="1"/>
</dbReference>
<dbReference type="EMBL" id="JBBPBM010000048">
    <property type="protein sequence ID" value="KAK8520779.1"/>
    <property type="molecule type" value="Genomic_DNA"/>
</dbReference>
<dbReference type="PANTHER" id="PTHR48435">
    <property type="entry name" value="POLYPROTEIN"/>
    <property type="match status" value="1"/>
</dbReference>
<keyword evidence="2" id="KW-0689">Ribosomal protein</keyword>
<comment type="similarity">
    <text evidence="1">Belongs to the eukaryotic ribosomal protein eL43 family.</text>
</comment>
<dbReference type="SUPFAM" id="SSF57829">
    <property type="entry name" value="Zn-binding ribosomal proteins"/>
    <property type="match status" value="1"/>
</dbReference>
<evidence type="ECO:0000256" key="3">
    <source>
        <dbReference type="ARBA" id="ARBA00023274"/>
    </source>
</evidence>
<accession>A0ABR2CMK7</accession>
<dbReference type="Gene3D" id="2.20.25.30">
    <property type="match status" value="1"/>
</dbReference>
<dbReference type="InterPro" id="IPR053098">
    <property type="entry name" value="Petuviruses_polyprotein"/>
</dbReference>
<protein>
    <submittedName>
        <fullName evidence="4">Uncharacterized protein</fullName>
    </submittedName>
</protein>
<dbReference type="Proteomes" id="UP001472677">
    <property type="component" value="Unassembled WGS sequence"/>
</dbReference>
<dbReference type="InterPro" id="IPR011332">
    <property type="entry name" value="Ribosomal_zn-bd"/>
</dbReference>
<name>A0ABR2CMK7_9ROSI</name>
<evidence type="ECO:0000313" key="4">
    <source>
        <dbReference type="EMBL" id="KAK8520779.1"/>
    </source>
</evidence>
<reference evidence="4 5" key="1">
    <citation type="journal article" date="2024" name="G3 (Bethesda)">
        <title>Genome assembly of Hibiscus sabdariffa L. provides insights into metabolisms of medicinal natural products.</title>
        <authorList>
            <person name="Kim T."/>
        </authorList>
    </citation>
    <scope>NUCLEOTIDE SEQUENCE [LARGE SCALE GENOMIC DNA]</scope>
    <source>
        <strain evidence="4">TK-2024</strain>
        <tissue evidence="4">Old leaves</tissue>
    </source>
</reference>
<proteinExistence type="inferred from homology"/>
<dbReference type="NCBIfam" id="TIGR00280">
    <property type="entry name" value="eL43_euk_arch"/>
    <property type="match status" value="1"/>
</dbReference>
<dbReference type="InterPro" id="IPR002674">
    <property type="entry name" value="Ribosomal_eL43"/>
</dbReference>
<dbReference type="Pfam" id="PF01107">
    <property type="entry name" value="MP"/>
    <property type="match status" value="1"/>
</dbReference>
<keyword evidence="3" id="KW-0687">Ribonucleoprotein</keyword>
<dbReference type="InterPro" id="IPR011331">
    <property type="entry name" value="Ribosomal_eL37/eL43"/>
</dbReference>
<evidence type="ECO:0000256" key="2">
    <source>
        <dbReference type="ARBA" id="ARBA00022980"/>
    </source>
</evidence>
<evidence type="ECO:0000313" key="5">
    <source>
        <dbReference type="Proteomes" id="UP001472677"/>
    </source>
</evidence>
<dbReference type="HAMAP" id="MF_00327">
    <property type="entry name" value="Ribosomal_eL43"/>
    <property type="match status" value="1"/>
</dbReference>
<dbReference type="InterPro" id="IPR028919">
    <property type="entry name" value="Viral_movement"/>
</dbReference>
<gene>
    <name evidence="4" type="ORF">V6N12_004706</name>
</gene>